<evidence type="ECO:0000313" key="2">
    <source>
        <dbReference type="Proteomes" id="UP000887013"/>
    </source>
</evidence>
<evidence type="ECO:0000313" key="1">
    <source>
        <dbReference type="EMBL" id="GFT82207.1"/>
    </source>
</evidence>
<dbReference type="AlphaFoldDB" id="A0A8X6PTA6"/>
<dbReference type="EMBL" id="BMAW01118923">
    <property type="protein sequence ID" value="GFT82207.1"/>
    <property type="molecule type" value="Genomic_DNA"/>
</dbReference>
<dbReference type="Proteomes" id="UP000887013">
    <property type="component" value="Unassembled WGS sequence"/>
</dbReference>
<accession>A0A8X6PTA6</accession>
<organism evidence="1 2">
    <name type="scientific">Nephila pilipes</name>
    <name type="common">Giant wood spider</name>
    <name type="synonym">Nephila maculata</name>
    <dbReference type="NCBI Taxonomy" id="299642"/>
    <lineage>
        <taxon>Eukaryota</taxon>
        <taxon>Metazoa</taxon>
        <taxon>Ecdysozoa</taxon>
        <taxon>Arthropoda</taxon>
        <taxon>Chelicerata</taxon>
        <taxon>Arachnida</taxon>
        <taxon>Araneae</taxon>
        <taxon>Araneomorphae</taxon>
        <taxon>Entelegynae</taxon>
        <taxon>Araneoidea</taxon>
        <taxon>Nephilidae</taxon>
        <taxon>Nephila</taxon>
    </lineage>
</organism>
<proteinExistence type="predicted"/>
<name>A0A8X6PTA6_NEPPI</name>
<comment type="caution">
    <text evidence="1">The sequence shown here is derived from an EMBL/GenBank/DDBJ whole genome shotgun (WGS) entry which is preliminary data.</text>
</comment>
<keyword evidence="2" id="KW-1185">Reference proteome</keyword>
<gene>
    <name evidence="1" type="ORF">NPIL_585431</name>
</gene>
<reference evidence="1" key="1">
    <citation type="submission" date="2020-08" db="EMBL/GenBank/DDBJ databases">
        <title>Multicomponent nature underlies the extraordinary mechanical properties of spider dragline silk.</title>
        <authorList>
            <person name="Kono N."/>
            <person name="Nakamura H."/>
            <person name="Mori M."/>
            <person name="Yoshida Y."/>
            <person name="Ohtoshi R."/>
            <person name="Malay A.D."/>
            <person name="Moran D.A.P."/>
            <person name="Tomita M."/>
            <person name="Numata K."/>
            <person name="Arakawa K."/>
        </authorList>
    </citation>
    <scope>NUCLEOTIDE SEQUENCE</scope>
</reference>
<protein>
    <submittedName>
        <fullName evidence="1">Uncharacterized protein</fullName>
    </submittedName>
</protein>
<sequence length="95" mass="11336">MNKFVLAEWIDSPKQGRKWEDREKECDALNENCALNVFPIQKSLQNVYLIDEGMQKEKKYMKKVIGQERHLVFLHTCEMDRRKSNYGCVIYNDCC</sequence>